<proteinExistence type="inferred from homology"/>
<reference evidence="4" key="1">
    <citation type="journal article" date="2019" name="Int. J. Syst. Evol. Microbiol.">
        <title>The Global Catalogue of Microorganisms (GCM) 10K type strain sequencing project: providing services to taxonomists for standard genome sequencing and annotation.</title>
        <authorList>
            <consortium name="The Broad Institute Genomics Platform"/>
            <consortium name="The Broad Institute Genome Sequencing Center for Infectious Disease"/>
            <person name="Wu L."/>
            <person name="Ma J."/>
        </authorList>
    </citation>
    <scope>NUCLEOTIDE SEQUENCE [LARGE SCALE GENOMIC DNA]</scope>
    <source>
        <strain evidence="4">JCM 11483</strain>
    </source>
</reference>
<evidence type="ECO:0000313" key="3">
    <source>
        <dbReference type="EMBL" id="GAA3286600.1"/>
    </source>
</evidence>
<comment type="caution">
    <text evidence="3">The sequence shown here is derived from an EMBL/GenBank/DDBJ whole genome shotgun (WGS) entry which is preliminary data.</text>
</comment>
<feature type="domain" description="Activator of Hsp90 ATPase homologue 1/2-like C-terminal" evidence="2">
    <location>
        <begin position="15"/>
        <end position="150"/>
    </location>
</feature>
<evidence type="ECO:0000313" key="4">
    <source>
        <dbReference type="Proteomes" id="UP001501736"/>
    </source>
</evidence>
<accession>A0ABP6REM9</accession>
<dbReference type="EMBL" id="BAAAYG010000009">
    <property type="protein sequence ID" value="GAA3286600.1"/>
    <property type="molecule type" value="Genomic_DNA"/>
</dbReference>
<dbReference type="Pfam" id="PF08327">
    <property type="entry name" value="AHSA1"/>
    <property type="match status" value="1"/>
</dbReference>
<dbReference type="RefSeq" id="WP_344721218.1">
    <property type="nucleotide sequence ID" value="NZ_BAAAYG010000009.1"/>
</dbReference>
<organism evidence="3 4">
    <name type="scientific">Nesterenkonia halobia</name>
    <dbReference type="NCBI Taxonomy" id="37922"/>
    <lineage>
        <taxon>Bacteria</taxon>
        <taxon>Bacillati</taxon>
        <taxon>Actinomycetota</taxon>
        <taxon>Actinomycetes</taxon>
        <taxon>Micrococcales</taxon>
        <taxon>Micrococcaceae</taxon>
        <taxon>Nesterenkonia</taxon>
    </lineage>
</organism>
<dbReference type="Gene3D" id="3.30.530.20">
    <property type="match status" value="1"/>
</dbReference>
<dbReference type="SUPFAM" id="SSF55961">
    <property type="entry name" value="Bet v1-like"/>
    <property type="match status" value="1"/>
</dbReference>
<dbReference type="InterPro" id="IPR023393">
    <property type="entry name" value="START-like_dom_sf"/>
</dbReference>
<evidence type="ECO:0000259" key="2">
    <source>
        <dbReference type="Pfam" id="PF08327"/>
    </source>
</evidence>
<dbReference type="Proteomes" id="UP001501736">
    <property type="component" value="Unassembled WGS sequence"/>
</dbReference>
<keyword evidence="4" id="KW-1185">Reference proteome</keyword>
<sequence length="153" mass="16086">MRVDRAARRIDADLPAVFAAFTDAELFLAWLPPAGMSGRLERFEPQVGGGYRMVLSYDEPPPGGGKADASSDVAEAHIAELDPAGRIVWEVEFPSEDPAAAGLMTMTWTLSPADDGTLVSVAAVDVPAAISPEAHAEGLRSSLAQLATVVGRR</sequence>
<comment type="similarity">
    <text evidence="1">Belongs to the AHA1 family.</text>
</comment>
<name>A0ABP6REM9_9MICC</name>
<protein>
    <recommendedName>
        <fullName evidence="2">Activator of Hsp90 ATPase homologue 1/2-like C-terminal domain-containing protein</fullName>
    </recommendedName>
</protein>
<evidence type="ECO:0000256" key="1">
    <source>
        <dbReference type="ARBA" id="ARBA00006817"/>
    </source>
</evidence>
<dbReference type="InterPro" id="IPR013538">
    <property type="entry name" value="ASHA1/2-like_C"/>
</dbReference>
<gene>
    <name evidence="3" type="ORF">GCM10020260_21650</name>
</gene>